<evidence type="ECO:0000256" key="1">
    <source>
        <dbReference type="ARBA" id="ARBA00004651"/>
    </source>
</evidence>
<feature type="transmembrane region" description="Helical" evidence="8">
    <location>
        <begin position="83"/>
        <end position="103"/>
    </location>
</feature>
<dbReference type="Pfam" id="PF13231">
    <property type="entry name" value="PMT_2"/>
    <property type="match status" value="1"/>
</dbReference>
<evidence type="ECO:0000256" key="6">
    <source>
        <dbReference type="ARBA" id="ARBA00022989"/>
    </source>
</evidence>
<dbReference type="KEGG" id="tak:Tharo_0854"/>
<dbReference type="GO" id="GO:0005886">
    <property type="term" value="C:plasma membrane"/>
    <property type="evidence" value="ECO:0007669"/>
    <property type="project" value="UniProtKB-SubCell"/>
</dbReference>
<evidence type="ECO:0000256" key="4">
    <source>
        <dbReference type="ARBA" id="ARBA00022679"/>
    </source>
</evidence>
<keyword evidence="6 8" id="KW-1133">Transmembrane helix</keyword>
<sequence length="523" mass="56487">MLLLVAAAAFILTVFDRYGISNDEEVQHVYGRLLLDFYASGLDDRRAFEYKNLYLYGGLFDLIAAALERLLHLDPAGARVWELRHLLSAMFGLSGLAACWMLARQLGGELAGVVALVLLLVTGTWTGAMFTHTKDVPFAATMAWAAFFTVRVCRALPSPPMAGVVGLGLALGCAFGLRVGAVFAVGYLGITVLALSVQERRGSVPARLAFLRKSAVSLLPVALIAALLAALFWPWAVMSAGNLVKAITAFSHFSFQLDTILDGRVMANGEVPAHYLVSYLLVRLPELFLLGLAFAAWVGLRTLPALFRADGRETSCHGLPVILAALLPLGYTLLAAPPLYNGIRHFIFLLPPLAALAGVGLVKAWQSAVRWPRARIAGLAGSLLLLAVHAGTLVRLHPYEYVAYNSLAGGLRGAAERWEQDYWATSLREAAGQLNTLVAREGATGRVYTVAVCAEPFQVAVWLDPGLIVTRDWRAADFFLSPTHMDCDGALKGQVVGKVERDGVPLAVVLDRRMLTGEARRSR</sequence>
<keyword evidence="4" id="KW-0808">Transferase</keyword>
<feature type="transmembrane region" description="Helical" evidence="8">
    <location>
        <begin position="216"/>
        <end position="236"/>
    </location>
</feature>
<keyword evidence="11" id="KW-1185">Reference proteome</keyword>
<proteinExistence type="predicted"/>
<keyword evidence="3" id="KW-0328">Glycosyltransferase</keyword>
<feature type="transmembrane region" description="Helical" evidence="8">
    <location>
        <begin position="109"/>
        <end position="131"/>
    </location>
</feature>
<keyword evidence="5 8" id="KW-0812">Transmembrane</keyword>
<evidence type="ECO:0000256" key="3">
    <source>
        <dbReference type="ARBA" id="ARBA00022676"/>
    </source>
</evidence>
<dbReference type="Proteomes" id="UP000241885">
    <property type="component" value="Chromosome"/>
</dbReference>
<feature type="transmembrane region" description="Helical" evidence="8">
    <location>
        <begin position="287"/>
        <end position="307"/>
    </location>
</feature>
<dbReference type="InterPro" id="IPR050297">
    <property type="entry name" value="LipidA_mod_glycosyltrf_83"/>
</dbReference>
<feature type="transmembrane region" description="Helical" evidence="8">
    <location>
        <begin position="346"/>
        <end position="364"/>
    </location>
</feature>
<dbReference type="AlphaFoldDB" id="A0A2R4BKF0"/>
<dbReference type="InterPro" id="IPR038731">
    <property type="entry name" value="RgtA/B/C-like"/>
</dbReference>
<keyword evidence="7 8" id="KW-0472">Membrane</keyword>
<evidence type="ECO:0000256" key="7">
    <source>
        <dbReference type="ARBA" id="ARBA00023136"/>
    </source>
</evidence>
<evidence type="ECO:0000313" key="11">
    <source>
        <dbReference type="Proteomes" id="UP000241885"/>
    </source>
</evidence>
<name>A0A2R4BKF0_THAAR</name>
<feature type="transmembrane region" description="Helical" evidence="8">
    <location>
        <begin position="169"/>
        <end position="195"/>
    </location>
</feature>
<accession>A0A2R4BKF0</accession>
<dbReference type="GO" id="GO:0009103">
    <property type="term" value="P:lipopolysaccharide biosynthetic process"/>
    <property type="evidence" value="ECO:0007669"/>
    <property type="project" value="UniProtKB-ARBA"/>
</dbReference>
<feature type="transmembrane region" description="Helical" evidence="8">
    <location>
        <begin position="53"/>
        <end position="71"/>
    </location>
</feature>
<evidence type="ECO:0000259" key="9">
    <source>
        <dbReference type="Pfam" id="PF13231"/>
    </source>
</evidence>
<evidence type="ECO:0000256" key="8">
    <source>
        <dbReference type="SAM" id="Phobius"/>
    </source>
</evidence>
<organism evidence="10 11">
    <name type="scientific">Thauera aromatica K172</name>
    <dbReference type="NCBI Taxonomy" id="44139"/>
    <lineage>
        <taxon>Bacteria</taxon>
        <taxon>Pseudomonadati</taxon>
        <taxon>Pseudomonadota</taxon>
        <taxon>Betaproteobacteria</taxon>
        <taxon>Rhodocyclales</taxon>
        <taxon>Zoogloeaceae</taxon>
        <taxon>Thauera</taxon>
    </lineage>
</organism>
<dbReference type="GO" id="GO:0016763">
    <property type="term" value="F:pentosyltransferase activity"/>
    <property type="evidence" value="ECO:0007669"/>
    <property type="project" value="TreeGrafter"/>
</dbReference>
<comment type="subcellular location">
    <subcellularLocation>
        <location evidence="1">Cell membrane</location>
        <topology evidence="1">Multi-pass membrane protein</topology>
    </subcellularLocation>
</comment>
<dbReference type="EMBL" id="CP028339">
    <property type="protein sequence ID" value="AVR87796.1"/>
    <property type="molecule type" value="Genomic_DNA"/>
</dbReference>
<evidence type="ECO:0000256" key="2">
    <source>
        <dbReference type="ARBA" id="ARBA00022475"/>
    </source>
</evidence>
<evidence type="ECO:0000313" key="10">
    <source>
        <dbReference type="EMBL" id="AVR87796.1"/>
    </source>
</evidence>
<dbReference type="PANTHER" id="PTHR33908">
    <property type="entry name" value="MANNOSYLTRANSFERASE YKCB-RELATED"/>
    <property type="match status" value="1"/>
</dbReference>
<feature type="domain" description="Glycosyltransferase RgtA/B/C/D-like" evidence="9">
    <location>
        <begin position="86"/>
        <end position="222"/>
    </location>
</feature>
<keyword evidence="2" id="KW-1003">Cell membrane</keyword>
<feature type="transmembrane region" description="Helical" evidence="8">
    <location>
        <begin position="319"/>
        <end position="340"/>
    </location>
</feature>
<dbReference type="PANTHER" id="PTHR33908:SF11">
    <property type="entry name" value="MEMBRANE PROTEIN"/>
    <property type="match status" value="1"/>
</dbReference>
<evidence type="ECO:0000256" key="5">
    <source>
        <dbReference type="ARBA" id="ARBA00022692"/>
    </source>
</evidence>
<reference evidence="10 11" key="1">
    <citation type="submission" date="2018-03" db="EMBL/GenBank/DDBJ databases">
        <title>Complete genome sequence of Thauera aromatica, a model organism for studying aromatic compound degradation under denitrifying conditions.</title>
        <authorList>
            <person name="Lo H.-Y."/>
            <person name="Goris T."/>
            <person name="Boll M."/>
            <person name="Mueller J.A."/>
        </authorList>
    </citation>
    <scope>NUCLEOTIDE SEQUENCE [LARGE SCALE GENOMIC DNA]</scope>
    <source>
        <strain evidence="10 11">K172</strain>
    </source>
</reference>
<protein>
    <recommendedName>
        <fullName evidence="9">Glycosyltransferase RgtA/B/C/D-like domain-containing protein</fullName>
    </recommendedName>
</protein>
<gene>
    <name evidence="10" type="ORF">Tharo_0854</name>
</gene>